<evidence type="ECO:0000313" key="3">
    <source>
        <dbReference type="Proteomes" id="UP000002009"/>
    </source>
</evidence>
<organism evidence="2 3">
    <name type="scientific">Micromonas commoda (strain RCC299 / NOUM17 / CCMP2709)</name>
    <name type="common">Picoplanktonic green alga</name>
    <dbReference type="NCBI Taxonomy" id="296587"/>
    <lineage>
        <taxon>Eukaryota</taxon>
        <taxon>Viridiplantae</taxon>
        <taxon>Chlorophyta</taxon>
        <taxon>Mamiellophyceae</taxon>
        <taxon>Mamiellales</taxon>
        <taxon>Mamiellaceae</taxon>
        <taxon>Micromonas</taxon>
    </lineage>
</organism>
<dbReference type="OMA" id="APWEYEG"/>
<dbReference type="RefSeq" id="XP_002509108.1">
    <property type="nucleotide sequence ID" value="XM_002509062.1"/>
</dbReference>
<name>C1FJL0_MICCC</name>
<protein>
    <submittedName>
        <fullName evidence="2">Uncharacterized protein</fullName>
    </submittedName>
</protein>
<gene>
    <name evidence="2" type="ORF">MICPUN_62950</name>
</gene>
<dbReference type="EMBL" id="CP001577">
    <property type="protein sequence ID" value="ACO70366.1"/>
    <property type="molecule type" value="Genomic_DNA"/>
</dbReference>
<sequence length="287" mass="30393">MAAHEATAPRAIVARSIARATAGRRPRAGPKGAVASRIQPGPGGHPRSDGDVAPETSSSRRGRRDALLASFLAVTLRGSSARATDAASASAEDRAPAACGSCEGVVDGTLGRCEGFGRDDCRSCFDDRPPYFVAPWEYEGSAADAARAIEDAVVATGGRVLASTNEAGDDGGKGERDGYVVGVFGGDDSIVLEFYIDESAAACVVRGTRRAPTRPTLTVPRFDSPLDRQLELVRAELRWLEVPVLRNRKINALVGMETPWDDFGPPPPPTMEEMYGADARRLDDPLQ</sequence>
<dbReference type="AlphaFoldDB" id="C1FJL0"/>
<dbReference type="PANTHER" id="PTHR34801:SF6">
    <property type="entry name" value="SLL1620 PROTEIN"/>
    <property type="match status" value="1"/>
</dbReference>
<proteinExistence type="predicted"/>
<dbReference type="GeneID" id="8248244"/>
<feature type="region of interest" description="Disordered" evidence="1">
    <location>
        <begin position="260"/>
        <end position="287"/>
    </location>
</feature>
<dbReference type="InParanoid" id="C1FJL0"/>
<dbReference type="eggNOG" id="ENOG502SAH2">
    <property type="taxonomic scope" value="Eukaryota"/>
</dbReference>
<feature type="region of interest" description="Disordered" evidence="1">
    <location>
        <begin position="1"/>
        <end position="62"/>
    </location>
</feature>
<dbReference type="Proteomes" id="UP000002009">
    <property type="component" value="Chromosome 12"/>
</dbReference>
<dbReference type="KEGG" id="mis:MICPUN_62950"/>
<keyword evidence="3" id="KW-1185">Reference proteome</keyword>
<evidence type="ECO:0000256" key="1">
    <source>
        <dbReference type="SAM" id="MobiDB-lite"/>
    </source>
</evidence>
<evidence type="ECO:0000313" key="2">
    <source>
        <dbReference type="EMBL" id="ACO70366.1"/>
    </source>
</evidence>
<dbReference type="OrthoDB" id="448536at2759"/>
<feature type="compositionally biased region" description="Basic and acidic residues" evidence="1">
    <location>
        <begin position="278"/>
        <end position="287"/>
    </location>
</feature>
<dbReference type="PANTHER" id="PTHR34801">
    <property type="entry name" value="EXPRESSED PROTEIN"/>
    <property type="match status" value="1"/>
</dbReference>
<reference evidence="2 3" key="1">
    <citation type="journal article" date="2009" name="Science">
        <title>Green evolution and dynamic adaptations revealed by genomes of the marine picoeukaryotes Micromonas.</title>
        <authorList>
            <person name="Worden A.Z."/>
            <person name="Lee J.H."/>
            <person name="Mock T."/>
            <person name="Rouze P."/>
            <person name="Simmons M.P."/>
            <person name="Aerts A.L."/>
            <person name="Allen A.E."/>
            <person name="Cuvelier M.L."/>
            <person name="Derelle E."/>
            <person name="Everett M.V."/>
            <person name="Foulon E."/>
            <person name="Grimwood J."/>
            <person name="Gundlach H."/>
            <person name="Henrissat B."/>
            <person name="Napoli C."/>
            <person name="McDonald S.M."/>
            <person name="Parker M.S."/>
            <person name="Rombauts S."/>
            <person name="Salamov A."/>
            <person name="Von Dassow P."/>
            <person name="Badger J.H."/>
            <person name="Coutinho P.M."/>
            <person name="Demir E."/>
            <person name="Dubchak I."/>
            <person name="Gentemann C."/>
            <person name="Eikrem W."/>
            <person name="Gready J.E."/>
            <person name="John U."/>
            <person name="Lanier W."/>
            <person name="Lindquist E.A."/>
            <person name="Lucas S."/>
            <person name="Mayer K.F."/>
            <person name="Moreau H."/>
            <person name="Not F."/>
            <person name="Otillar R."/>
            <person name="Panaud O."/>
            <person name="Pangilinan J."/>
            <person name="Paulsen I."/>
            <person name="Piegu B."/>
            <person name="Poliakov A."/>
            <person name="Robbens S."/>
            <person name="Schmutz J."/>
            <person name="Toulza E."/>
            <person name="Wyss T."/>
            <person name="Zelensky A."/>
            <person name="Zhou K."/>
            <person name="Armbrust E.V."/>
            <person name="Bhattacharya D."/>
            <person name="Goodenough U.W."/>
            <person name="Van de Peer Y."/>
            <person name="Grigoriev I.V."/>
        </authorList>
    </citation>
    <scope>NUCLEOTIDE SEQUENCE [LARGE SCALE GENOMIC DNA]</scope>
    <source>
        <strain evidence="3">RCC299 / NOUM17</strain>
    </source>
</reference>
<accession>C1FJL0</accession>